<evidence type="ECO:0000313" key="2">
    <source>
        <dbReference type="EMBL" id="MEJ6012156.1"/>
    </source>
</evidence>
<dbReference type="GO" id="GO:0016757">
    <property type="term" value="F:glycosyltransferase activity"/>
    <property type="evidence" value="ECO:0007669"/>
    <property type="project" value="UniProtKB-KW"/>
</dbReference>
<feature type="domain" description="Glycosyltransferase 2-like" evidence="1">
    <location>
        <begin position="4"/>
        <end position="131"/>
    </location>
</feature>
<name>A0ABU8SEZ6_9SPHN</name>
<dbReference type="RefSeq" id="WP_339970064.1">
    <property type="nucleotide sequence ID" value="NZ_JBBHJY010000015.1"/>
</dbReference>
<proteinExistence type="predicted"/>
<keyword evidence="2" id="KW-0328">Glycosyltransferase</keyword>
<protein>
    <submittedName>
        <fullName evidence="2">Glycosyltransferase</fullName>
        <ecNumber evidence="2">2.4.-.-</ecNumber>
    </submittedName>
</protein>
<keyword evidence="2" id="KW-0808">Transferase</keyword>
<dbReference type="InterPro" id="IPR029044">
    <property type="entry name" value="Nucleotide-diphossugar_trans"/>
</dbReference>
<evidence type="ECO:0000259" key="1">
    <source>
        <dbReference type="Pfam" id="PF00535"/>
    </source>
</evidence>
<gene>
    <name evidence="2" type="ORF">WG900_19810</name>
</gene>
<reference evidence="2 3" key="1">
    <citation type="submission" date="2024-03" db="EMBL/GenBank/DDBJ databases">
        <authorList>
            <person name="Jo J.-H."/>
        </authorList>
    </citation>
    <scope>NUCLEOTIDE SEQUENCE [LARGE SCALE GENOMIC DNA]</scope>
    <source>
        <strain evidence="2 3">AS3R-12</strain>
    </source>
</reference>
<dbReference type="EC" id="2.4.-.-" evidence="2"/>
<dbReference type="PANTHER" id="PTHR22916:SF3">
    <property type="entry name" value="UDP-GLCNAC:BETAGAL BETA-1,3-N-ACETYLGLUCOSAMINYLTRANSFERASE-LIKE PROTEIN 1"/>
    <property type="match status" value="1"/>
</dbReference>
<organism evidence="2 3">
    <name type="scientific">Novosphingobium aquae</name>
    <dbReference type="NCBI Taxonomy" id="3133435"/>
    <lineage>
        <taxon>Bacteria</taxon>
        <taxon>Pseudomonadati</taxon>
        <taxon>Pseudomonadota</taxon>
        <taxon>Alphaproteobacteria</taxon>
        <taxon>Sphingomonadales</taxon>
        <taxon>Sphingomonadaceae</taxon>
        <taxon>Novosphingobium</taxon>
    </lineage>
</organism>
<dbReference type="PANTHER" id="PTHR22916">
    <property type="entry name" value="GLYCOSYLTRANSFERASE"/>
    <property type="match status" value="1"/>
</dbReference>
<comment type="caution">
    <text evidence="2">The sequence shown here is derived from an EMBL/GenBank/DDBJ whole genome shotgun (WGS) entry which is preliminary data.</text>
</comment>
<dbReference type="Proteomes" id="UP001379235">
    <property type="component" value="Unassembled WGS sequence"/>
</dbReference>
<dbReference type="EMBL" id="JBBHJY010000015">
    <property type="protein sequence ID" value="MEJ6012156.1"/>
    <property type="molecule type" value="Genomic_DNA"/>
</dbReference>
<dbReference type="InterPro" id="IPR001173">
    <property type="entry name" value="Glyco_trans_2-like"/>
</dbReference>
<dbReference type="Gene3D" id="3.90.550.10">
    <property type="entry name" value="Spore Coat Polysaccharide Biosynthesis Protein SpsA, Chain A"/>
    <property type="match status" value="1"/>
</dbReference>
<keyword evidence="3" id="KW-1185">Reference proteome</keyword>
<dbReference type="SUPFAM" id="SSF53448">
    <property type="entry name" value="Nucleotide-diphospho-sugar transferases"/>
    <property type="match status" value="1"/>
</dbReference>
<dbReference type="Pfam" id="PF00535">
    <property type="entry name" value="Glycos_transf_2"/>
    <property type="match status" value="1"/>
</dbReference>
<accession>A0ABU8SEZ6</accession>
<sequence length="341" mass="38469">MIISVALCTFNGERYIGEQLQSIFAQTELPLEIVICDDGSTDRTLSIIEDMSPSPVDLRIHRNSKNLHFAANFFKAASLCRGDYILFCDQDDIWEPTKVARIHDLLGREQPDLIIHQARKLDEKSGIIEQAPVPPMHRDLSDPDLHTVIGSYALGCCYAVRSGLIAQFPEFWEWDRFSRFREDHGPFVGHDMIIFAHCWGNGSVRVLNEPLMQYRIHGGNLFGRTEAAGSQSLRDRLAGTLSGQRMMRLGKLLIAQAELLRQIVAESDFGYSNGLVELEALMKKRGTALLNRAPIYDQFSERINRVEGWYKTLASGSYALGSEYFGISRFAVLKDLLAAIR</sequence>
<evidence type="ECO:0000313" key="3">
    <source>
        <dbReference type="Proteomes" id="UP001379235"/>
    </source>
</evidence>